<accession>A0ABP0X4T7</accession>
<proteinExistence type="predicted"/>
<reference evidence="1" key="1">
    <citation type="submission" date="2024-02" db="EMBL/GenBank/DDBJ databases">
        <authorList>
            <consortium name="ELIXIR-Norway"/>
            <consortium name="Elixir Norway"/>
        </authorList>
    </citation>
    <scope>NUCLEOTIDE SEQUENCE</scope>
</reference>
<evidence type="ECO:0000313" key="2">
    <source>
        <dbReference type="Proteomes" id="UP001497444"/>
    </source>
</evidence>
<dbReference type="EMBL" id="OZ020101">
    <property type="protein sequence ID" value="CAK9274131.1"/>
    <property type="molecule type" value="Genomic_DNA"/>
</dbReference>
<dbReference type="Proteomes" id="UP001497444">
    <property type="component" value="Chromosome 6"/>
</dbReference>
<gene>
    <name evidence="1" type="ORF">CSSPJE1EN1_LOCUS19609</name>
</gene>
<organism evidence="1 2">
    <name type="scientific">Sphagnum jensenii</name>
    <dbReference type="NCBI Taxonomy" id="128206"/>
    <lineage>
        <taxon>Eukaryota</taxon>
        <taxon>Viridiplantae</taxon>
        <taxon>Streptophyta</taxon>
        <taxon>Embryophyta</taxon>
        <taxon>Bryophyta</taxon>
        <taxon>Sphagnophytina</taxon>
        <taxon>Sphagnopsida</taxon>
        <taxon>Sphagnales</taxon>
        <taxon>Sphagnaceae</taxon>
        <taxon>Sphagnum</taxon>
    </lineage>
</organism>
<evidence type="ECO:0000313" key="1">
    <source>
        <dbReference type="EMBL" id="CAK9274131.1"/>
    </source>
</evidence>
<name>A0ABP0X4T7_9BRYO</name>
<keyword evidence="2" id="KW-1185">Reference proteome</keyword>
<sequence>MAGVSQNICKKRKCLHHVDNRSKKNKPHQFWILFREPLLLSLQYAPRRSLGRPSPLRRMRIAHCPAPRQPPSRAGWSCWVHATTGPANLTLAVVDLGRILACTPDYAYKRLGLATSSPAPALWWV</sequence>
<protein>
    <submittedName>
        <fullName evidence="1">Uncharacterized protein</fullName>
    </submittedName>
</protein>